<gene>
    <name evidence="3" type="ORF">ANOM_002394</name>
</gene>
<evidence type="ECO:0000256" key="2">
    <source>
        <dbReference type="SAM" id="Phobius"/>
    </source>
</evidence>
<feature type="transmembrane region" description="Helical" evidence="2">
    <location>
        <begin position="102"/>
        <end position="126"/>
    </location>
</feature>
<keyword evidence="2" id="KW-1133">Transmembrane helix</keyword>
<keyword evidence="2" id="KW-0812">Transmembrane</keyword>
<feature type="compositionally biased region" description="Polar residues" evidence="1">
    <location>
        <begin position="85"/>
        <end position="95"/>
    </location>
</feature>
<comment type="caution">
    <text evidence="3">The sequence shown here is derived from an EMBL/GenBank/DDBJ whole genome shotgun (WGS) entry which is preliminary data.</text>
</comment>
<evidence type="ECO:0000313" key="4">
    <source>
        <dbReference type="Proteomes" id="UP000037505"/>
    </source>
</evidence>
<keyword evidence="4" id="KW-1185">Reference proteome</keyword>
<proteinExistence type="predicted"/>
<sequence>MVASDSSHLLGQEEVRDTEPVLDAPDSDEEMTTNRPPIHRSVTDSHSQQPLLKDEQRRFSNASFGNGAASEGRPMLHHHTRRPTVRSSGTEQTAEQDTRRKYIIASGFLLLSLASFVIQTETAVYIAGELGWDKPFCML</sequence>
<dbReference type="STRING" id="1509407.A0A0L1JDV5"/>
<feature type="compositionally biased region" description="Basic residues" evidence="1">
    <location>
        <begin position="75"/>
        <end position="84"/>
    </location>
</feature>
<evidence type="ECO:0000256" key="1">
    <source>
        <dbReference type="SAM" id="MobiDB-lite"/>
    </source>
</evidence>
<accession>A0A0L1JDV5</accession>
<dbReference type="RefSeq" id="XP_015410536.1">
    <property type="nucleotide sequence ID" value="XM_015547651.1"/>
</dbReference>
<dbReference type="Proteomes" id="UP000037505">
    <property type="component" value="Unassembled WGS sequence"/>
</dbReference>
<dbReference type="GeneID" id="26804198"/>
<feature type="region of interest" description="Disordered" evidence="1">
    <location>
        <begin position="1"/>
        <end position="97"/>
    </location>
</feature>
<reference evidence="3 4" key="1">
    <citation type="submission" date="2014-06" db="EMBL/GenBank/DDBJ databases">
        <title>The Genome of the Aflatoxigenic Filamentous Fungus Aspergillus nomius.</title>
        <authorList>
            <person name="Moore M.G."/>
            <person name="Shannon B.M."/>
            <person name="Brian M.M."/>
        </authorList>
    </citation>
    <scope>NUCLEOTIDE SEQUENCE [LARGE SCALE GENOMIC DNA]</scope>
    <source>
        <strain evidence="3 4">NRRL 13137</strain>
    </source>
</reference>
<evidence type="ECO:0000313" key="3">
    <source>
        <dbReference type="EMBL" id="KNG89613.1"/>
    </source>
</evidence>
<protein>
    <submittedName>
        <fullName evidence="3">Uncharacterized protein</fullName>
    </submittedName>
</protein>
<keyword evidence="2" id="KW-0472">Membrane</keyword>
<dbReference type="EMBL" id="JNOM01000027">
    <property type="protein sequence ID" value="KNG89613.1"/>
    <property type="molecule type" value="Genomic_DNA"/>
</dbReference>
<name>A0A0L1JDV5_ASPN3</name>
<organism evidence="3 4">
    <name type="scientific">Aspergillus nomiae NRRL (strain ATCC 15546 / NRRL 13137 / CBS 260.88 / M93)</name>
    <dbReference type="NCBI Taxonomy" id="1509407"/>
    <lineage>
        <taxon>Eukaryota</taxon>
        <taxon>Fungi</taxon>
        <taxon>Dikarya</taxon>
        <taxon>Ascomycota</taxon>
        <taxon>Pezizomycotina</taxon>
        <taxon>Eurotiomycetes</taxon>
        <taxon>Eurotiomycetidae</taxon>
        <taxon>Eurotiales</taxon>
        <taxon>Aspergillaceae</taxon>
        <taxon>Aspergillus</taxon>
        <taxon>Aspergillus subgen. Circumdati</taxon>
    </lineage>
</organism>
<dbReference type="AlphaFoldDB" id="A0A0L1JDV5"/>